<feature type="compositionally biased region" description="Basic and acidic residues" evidence="1">
    <location>
        <begin position="705"/>
        <end position="725"/>
    </location>
</feature>
<feature type="compositionally biased region" description="Basic and acidic residues" evidence="1">
    <location>
        <begin position="144"/>
        <end position="155"/>
    </location>
</feature>
<feature type="region of interest" description="Disordered" evidence="1">
    <location>
        <begin position="573"/>
        <end position="682"/>
    </location>
</feature>
<dbReference type="AlphaFoldDB" id="K2MCF4"/>
<proteinExistence type="predicted"/>
<feature type="region of interest" description="Disordered" evidence="1">
    <location>
        <begin position="142"/>
        <end position="171"/>
    </location>
</feature>
<feature type="region of interest" description="Disordered" evidence="1">
    <location>
        <begin position="696"/>
        <end position="749"/>
    </location>
</feature>
<feature type="compositionally biased region" description="Low complexity" evidence="1">
    <location>
        <begin position="573"/>
        <end position="583"/>
    </location>
</feature>
<name>K2MCF4_TRYCR</name>
<gene>
    <name evidence="2" type="ORF">MOQ_003261</name>
</gene>
<reference evidence="2 3" key="1">
    <citation type="journal article" date="2012" name="BMC Genomics">
        <title>Comparative genomic analysis of human infective Trypanosoma cruzi lineages with the bat-restricted subspecies T. cruzi marinkellei.</title>
        <authorList>
            <person name="Franzen O."/>
            <person name="Talavera-Lopez C."/>
            <person name="Ochaya S."/>
            <person name="Butler C.E."/>
            <person name="Messenger L.A."/>
            <person name="Lewis M.D."/>
            <person name="Llewellyn M.S."/>
            <person name="Marinkelle C.J."/>
            <person name="Tyler K.M."/>
            <person name="Miles M.A."/>
            <person name="Andersson B."/>
        </authorList>
    </citation>
    <scope>NUCLEOTIDE SEQUENCE [LARGE SCALE GENOMIC DNA]</scope>
    <source>
        <strain evidence="2 3">B7</strain>
    </source>
</reference>
<evidence type="ECO:0000313" key="3">
    <source>
        <dbReference type="Proteomes" id="UP000007350"/>
    </source>
</evidence>
<comment type="caution">
    <text evidence="2">The sequence shown here is derived from an EMBL/GenBank/DDBJ whole genome shotgun (WGS) entry which is preliminary data.</text>
</comment>
<organism evidence="2 3">
    <name type="scientific">Trypanosoma cruzi marinkellei</name>
    <dbReference type="NCBI Taxonomy" id="85056"/>
    <lineage>
        <taxon>Eukaryota</taxon>
        <taxon>Discoba</taxon>
        <taxon>Euglenozoa</taxon>
        <taxon>Kinetoplastea</taxon>
        <taxon>Metakinetoplastina</taxon>
        <taxon>Trypanosomatida</taxon>
        <taxon>Trypanosomatidae</taxon>
        <taxon>Trypanosoma</taxon>
        <taxon>Schizotrypanum</taxon>
    </lineage>
</organism>
<keyword evidence="3" id="KW-1185">Reference proteome</keyword>
<dbReference type="EMBL" id="AHKC01009539">
    <property type="protein sequence ID" value="EKF32888.1"/>
    <property type="molecule type" value="Genomic_DNA"/>
</dbReference>
<feature type="region of interest" description="Disordered" evidence="1">
    <location>
        <begin position="78"/>
        <end position="99"/>
    </location>
</feature>
<protein>
    <submittedName>
        <fullName evidence="2">Uncharacterized protein</fullName>
    </submittedName>
</protein>
<feature type="compositionally biased region" description="Polar residues" evidence="1">
    <location>
        <begin position="613"/>
        <end position="631"/>
    </location>
</feature>
<dbReference type="Proteomes" id="UP000007350">
    <property type="component" value="Unassembled WGS sequence"/>
</dbReference>
<evidence type="ECO:0000313" key="2">
    <source>
        <dbReference type="EMBL" id="EKF32888.1"/>
    </source>
</evidence>
<sequence>MTSQGQKLGEPVPHSQESQFFEARSEQRLVDLLANETIHSIIGGAAEESLFVDLFKELEDELVSAELRRLAFKNLKQRDGSGQEQQLKEEEYEGDTKAPDKVSMERVVATAKIFDAPINEELSLEETVLRLLEESLLHSLLQGKSDEKEEEKTIENDNTGGGEATTVSSQRGQTVLMSDGAYETETGPLWVREVVSATTDPLWCATEEEVKPPREPSIQATTMVSSEEYAPVPSAPQPPPTTTKTPVSTAQMGVVIAMEGARGNVVPDAAGTVRIVLDIAPVMEHLTAIAPLDAVRPTRPAPVGAILSEDRRLPYAKEEELISSEVVEAPIITSTHGLTAITEVKRDEMQEVRPPPLVSNIQLGGTHPPVLGKEEKRNVSQPSPLPIRDSVTVAEVPKAQQLHHIEIERQNEFARLYDSELIQRQMLEEQEDTLRASWHMMWDWQQMNVAMLIQHQHQKNPYDVVSQPVSAAAPFTEAETVNKVEPSGNNVLPPAPLDSTIRDPITRFIFEWMHDYDEKKKEETARKSFAELLHEASRVPEGKTLQGGSSGACTTETEVRRRLLFDIDNAESSSWLSSTHPSSFAEDGFPRFANRPQPKVARPQRKYRRSGDENVSSETTETTRYTNSSSMLWLAQEARSRGVSPPPVFPTAAVGNATSTTVTTSSSSRTWPSTSSSEKPHLRETMLRHLRRIQSSEPYQQEEQESQREEFPSVEELRKEVERVQAAEQRAATHDASCLEGANQESRHTENFVALLPLLQRPQSW</sequence>
<evidence type="ECO:0000256" key="1">
    <source>
        <dbReference type="SAM" id="MobiDB-lite"/>
    </source>
</evidence>
<accession>K2MCF4</accession>
<feature type="compositionally biased region" description="Low complexity" evidence="1">
    <location>
        <begin position="658"/>
        <end position="677"/>
    </location>
</feature>